<dbReference type="EMBL" id="JAVRFH010000021">
    <property type="protein sequence ID" value="MDT0612762.1"/>
    <property type="molecule type" value="Genomic_DNA"/>
</dbReference>
<sequence length="223" mass="23670">MNAVDRLIAEARRQMAGPTPNRFLDLLEAGRISQGHLAALAGELYRLVSSDRRSFALAAVRFPDPTGDDLFLALAQGESEALRLLLGFAAGLGLDEERLRAYESEPLAQAYPAFLAQTAAFGSRSDLALALLANVAESGATYARAADALQSAYGLGDGSVAHFRYFAETPREVLDQAAATLESGLAGGDAPAAAVRTARMVHRYEKLFWSTLAEIASEGVRPG</sequence>
<comment type="pathway">
    <text evidence="1">Cofactor biosynthesis; thiamine diphosphate biosynthesis.</text>
</comment>
<dbReference type="Pfam" id="PF03070">
    <property type="entry name" value="TENA_THI-4"/>
    <property type="match status" value="1"/>
</dbReference>
<evidence type="ECO:0000256" key="1">
    <source>
        <dbReference type="ARBA" id="ARBA00004948"/>
    </source>
</evidence>
<comment type="caution">
    <text evidence="3">The sequence shown here is derived from an EMBL/GenBank/DDBJ whole genome shotgun (WGS) entry which is preliminary data.</text>
</comment>
<evidence type="ECO:0000259" key="2">
    <source>
        <dbReference type="Pfam" id="PF03070"/>
    </source>
</evidence>
<accession>A0ABU3ARD6</accession>
<evidence type="ECO:0000313" key="4">
    <source>
        <dbReference type="Proteomes" id="UP001180724"/>
    </source>
</evidence>
<feature type="domain" description="Thiaminase-2/PQQC" evidence="2">
    <location>
        <begin position="23"/>
        <end position="150"/>
    </location>
</feature>
<dbReference type="InterPro" id="IPR004305">
    <property type="entry name" value="Thiaminase-2/PQQC"/>
</dbReference>
<dbReference type="RefSeq" id="WP_311574834.1">
    <property type="nucleotide sequence ID" value="NZ_JAVRFH010000021.1"/>
</dbReference>
<gene>
    <name evidence="3" type="ORF">RM812_21455</name>
</gene>
<evidence type="ECO:0000313" key="3">
    <source>
        <dbReference type="EMBL" id="MDT0612762.1"/>
    </source>
</evidence>
<organism evidence="3 4">
    <name type="scientific">Streptomyces lancefieldiae</name>
    <dbReference type="NCBI Taxonomy" id="3075520"/>
    <lineage>
        <taxon>Bacteria</taxon>
        <taxon>Bacillati</taxon>
        <taxon>Actinomycetota</taxon>
        <taxon>Actinomycetes</taxon>
        <taxon>Kitasatosporales</taxon>
        <taxon>Streptomycetaceae</taxon>
        <taxon>Streptomyces</taxon>
    </lineage>
</organism>
<dbReference type="InterPro" id="IPR016084">
    <property type="entry name" value="Haem_Oase-like_multi-hlx"/>
</dbReference>
<keyword evidence="4" id="KW-1185">Reference proteome</keyword>
<dbReference type="SUPFAM" id="SSF48613">
    <property type="entry name" value="Heme oxygenase-like"/>
    <property type="match status" value="1"/>
</dbReference>
<protein>
    <recommendedName>
        <fullName evidence="2">Thiaminase-2/PQQC domain-containing protein</fullName>
    </recommendedName>
</protein>
<dbReference type="Gene3D" id="1.20.910.10">
    <property type="entry name" value="Heme oxygenase-like"/>
    <property type="match status" value="1"/>
</dbReference>
<dbReference type="Proteomes" id="UP001180724">
    <property type="component" value="Unassembled WGS sequence"/>
</dbReference>
<proteinExistence type="predicted"/>
<reference evidence="3" key="1">
    <citation type="submission" date="2024-05" db="EMBL/GenBank/DDBJ databases">
        <title>30 novel species of actinomycetes from the DSMZ collection.</title>
        <authorList>
            <person name="Nouioui I."/>
        </authorList>
    </citation>
    <scope>NUCLEOTIDE SEQUENCE</scope>
    <source>
        <strain evidence="3">DSM 40712</strain>
    </source>
</reference>
<name>A0ABU3ARD6_9ACTN</name>